<keyword evidence="1" id="KW-0479">Metal-binding</keyword>
<dbReference type="Proteomes" id="UP000054321">
    <property type="component" value="Unassembled WGS sequence"/>
</dbReference>
<gene>
    <name evidence="4" type="ORF">OIDMADRAFT_179412</name>
</gene>
<reference evidence="5" key="2">
    <citation type="submission" date="2015-01" db="EMBL/GenBank/DDBJ databases">
        <title>Evolutionary Origins and Diversification of the Mycorrhizal Mutualists.</title>
        <authorList>
            <consortium name="DOE Joint Genome Institute"/>
            <consortium name="Mycorrhizal Genomics Consortium"/>
            <person name="Kohler A."/>
            <person name="Kuo A."/>
            <person name="Nagy L.G."/>
            <person name="Floudas D."/>
            <person name="Copeland A."/>
            <person name="Barry K.W."/>
            <person name="Cichocki N."/>
            <person name="Veneault-Fourrey C."/>
            <person name="LaButti K."/>
            <person name="Lindquist E.A."/>
            <person name="Lipzen A."/>
            <person name="Lundell T."/>
            <person name="Morin E."/>
            <person name="Murat C."/>
            <person name="Riley R."/>
            <person name="Ohm R."/>
            <person name="Sun H."/>
            <person name="Tunlid A."/>
            <person name="Henrissat B."/>
            <person name="Grigoriev I.V."/>
            <person name="Hibbett D.S."/>
            <person name="Martin F."/>
        </authorList>
    </citation>
    <scope>NUCLEOTIDE SEQUENCE [LARGE SCALE GENOMIC DNA]</scope>
    <source>
        <strain evidence="5">Zn</strain>
    </source>
</reference>
<protein>
    <recommendedName>
        <fullName evidence="3">RING-type domain-containing protein</fullName>
    </recommendedName>
</protein>
<organism evidence="4 5">
    <name type="scientific">Oidiodendron maius (strain Zn)</name>
    <dbReference type="NCBI Taxonomy" id="913774"/>
    <lineage>
        <taxon>Eukaryota</taxon>
        <taxon>Fungi</taxon>
        <taxon>Dikarya</taxon>
        <taxon>Ascomycota</taxon>
        <taxon>Pezizomycotina</taxon>
        <taxon>Leotiomycetes</taxon>
        <taxon>Leotiomycetes incertae sedis</taxon>
        <taxon>Myxotrichaceae</taxon>
        <taxon>Oidiodendron</taxon>
    </lineage>
</organism>
<dbReference type="PROSITE" id="PS50089">
    <property type="entry name" value="ZF_RING_2"/>
    <property type="match status" value="1"/>
</dbReference>
<dbReference type="EMBL" id="KN832875">
    <property type="protein sequence ID" value="KIN02123.1"/>
    <property type="molecule type" value="Genomic_DNA"/>
</dbReference>
<evidence type="ECO:0000313" key="5">
    <source>
        <dbReference type="Proteomes" id="UP000054321"/>
    </source>
</evidence>
<dbReference type="InterPro" id="IPR013083">
    <property type="entry name" value="Znf_RING/FYVE/PHD"/>
</dbReference>
<reference evidence="4 5" key="1">
    <citation type="submission" date="2014-04" db="EMBL/GenBank/DDBJ databases">
        <authorList>
            <consortium name="DOE Joint Genome Institute"/>
            <person name="Kuo A."/>
            <person name="Martino E."/>
            <person name="Perotto S."/>
            <person name="Kohler A."/>
            <person name="Nagy L.G."/>
            <person name="Floudas D."/>
            <person name="Copeland A."/>
            <person name="Barry K.W."/>
            <person name="Cichocki N."/>
            <person name="Veneault-Fourrey C."/>
            <person name="LaButti K."/>
            <person name="Lindquist E.A."/>
            <person name="Lipzen A."/>
            <person name="Lundell T."/>
            <person name="Morin E."/>
            <person name="Murat C."/>
            <person name="Sun H."/>
            <person name="Tunlid A."/>
            <person name="Henrissat B."/>
            <person name="Grigoriev I.V."/>
            <person name="Hibbett D.S."/>
            <person name="Martin F."/>
            <person name="Nordberg H.P."/>
            <person name="Cantor M.N."/>
            <person name="Hua S.X."/>
        </authorList>
    </citation>
    <scope>NUCLEOTIDE SEQUENCE [LARGE SCALE GENOMIC DNA]</scope>
    <source>
        <strain evidence="4 5">Zn</strain>
    </source>
</reference>
<sequence length="170" mass="19161">MNRNALNQNSLQRPPGFNLHDLDPPGFDLPDLDRPGFVEEENSISEFNLERGSFQVFDLEAEAFPELEQQGPRPFPNEACPLHNMPEREPGNASRILASVSLETLSAEERRCTICLQDIGDGDDDSPVRLPCLHVFGDRCIKRWLEEEGTALCVDMTIVIFYGGEKMISR</sequence>
<evidence type="ECO:0000259" key="3">
    <source>
        <dbReference type="PROSITE" id="PS50089"/>
    </source>
</evidence>
<dbReference type="Pfam" id="PF13639">
    <property type="entry name" value="zf-RING_2"/>
    <property type="match status" value="1"/>
</dbReference>
<dbReference type="InParanoid" id="A0A0C3DJI2"/>
<keyword evidence="5" id="KW-1185">Reference proteome</keyword>
<dbReference type="Gene3D" id="3.30.40.10">
    <property type="entry name" value="Zinc/RING finger domain, C3HC4 (zinc finger)"/>
    <property type="match status" value="1"/>
</dbReference>
<dbReference type="STRING" id="913774.A0A0C3DJI2"/>
<evidence type="ECO:0000313" key="4">
    <source>
        <dbReference type="EMBL" id="KIN02123.1"/>
    </source>
</evidence>
<evidence type="ECO:0000256" key="1">
    <source>
        <dbReference type="PROSITE-ProRule" id="PRU00175"/>
    </source>
</evidence>
<feature type="domain" description="RING-type" evidence="3">
    <location>
        <begin position="112"/>
        <end position="153"/>
    </location>
</feature>
<evidence type="ECO:0000256" key="2">
    <source>
        <dbReference type="SAM" id="MobiDB-lite"/>
    </source>
</evidence>
<dbReference type="GO" id="GO:0008270">
    <property type="term" value="F:zinc ion binding"/>
    <property type="evidence" value="ECO:0007669"/>
    <property type="project" value="UniProtKB-KW"/>
</dbReference>
<feature type="compositionally biased region" description="Polar residues" evidence="2">
    <location>
        <begin position="1"/>
        <end position="12"/>
    </location>
</feature>
<keyword evidence="1" id="KW-0862">Zinc</keyword>
<name>A0A0C3DJI2_OIDMZ</name>
<dbReference type="InterPro" id="IPR001841">
    <property type="entry name" value="Znf_RING"/>
</dbReference>
<dbReference type="OrthoDB" id="8062037at2759"/>
<feature type="region of interest" description="Disordered" evidence="2">
    <location>
        <begin position="1"/>
        <end position="26"/>
    </location>
</feature>
<dbReference type="AlphaFoldDB" id="A0A0C3DJI2"/>
<proteinExistence type="predicted"/>
<keyword evidence="1" id="KW-0863">Zinc-finger</keyword>
<dbReference type="HOGENOM" id="CLU_1571122_0_0_1"/>
<accession>A0A0C3DJI2</accession>
<dbReference type="SUPFAM" id="SSF57850">
    <property type="entry name" value="RING/U-box"/>
    <property type="match status" value="1"/>
</dbReference>